<keyword evidence="1" id="KW-0812">Transmembrane</keyword>
<feature type="transmembrane region" description="Helical" evidence="1">
    <location>
        <begin position="21"/>
        <end position="39"/>
    </location>
</feature>
<organism evidence="2 3">
    <name type="scientific">Hymenobacter rigui</name>
    <dbReference type="NCBI Taxonomy" id="334424"/>
    <lineage>
        <taxon>Bacteria</taxon>
        <taxon>Pseudomonadati</taxon>
        <taxon>Bacteroidota</taxon>
        <taxon>Cytophagia</taxon>
        <taxon>Cytophagales</taxon>
        <taxon>Hymenobacteraceae</taxon>
        <taxon>Hymenobacter</taxon>
    </lineage>
</organism>
<feature type="transmembrane region" description="Helical" evidence="1">
    <location>
        <begin position="59"/>
        <end position="75"/>
    </location>
</feature>
<sequence>MSLRRYLKLAPLPQQLTYLRRWWMLLGVIVLLGWVDVLLRYNPCFDVRYGFVGVGRVHLNLAYFHVLVYVLLLAISYTEKRILWGLAIGIISYKLYNLLHFHFSIDWHLLSIDYYPELTRIFHHQVVISILGEFLSGSNPVSVVFLSGMYLYWLIGCVRMIRHLTYSAAGSAEPNHRTASR</sequence>
<accession>A0A428KTU1</accession>
<gene>
    <name evidence="2" type="ORF">EI291_04640</name>
</gene>
<reference evidence="2 3" key="1">
    <citation type="submission" date="2018-12" db="EMBL/GenBank/DDBJ databases">
        <authorList>
            <person name="Feng G."/>
            <person name="Zhu H."/>
        </authorList>
    </citation>
    <scope>NUCLEOTIDE SEQUENCE [LARGE SCALE GENOMIC DNA]</scope>
    <source>
        <strain evidence="2 3">KCTC 12533</strain>
    </source>
</reference>
<protein>
    <submittedName>
        <fullName evidence="2">Uncharacterized protein</fullName>
    </submittedName>
</protein>
<dbReference type="Proteomes" id="UP000273500">
    <property type="component" value="Unassembled WGS sequence"/>
</dbReference>
<dbReference type="AlphaFoldDB" id="A0A428KTU1"/>
<name>A0A428KTU1_9BACT</name>
<proteinExistence type="predicted"/>
<comment type="caution">
    <text evidence="2">The sequence shown here is derived from an EMBL/GenBank/DDBJ whole genome shotgun (WGS) entry which is preliminary data.</text>
</comment>
<evidence type="ECO:0000313" key="2">
    <source>
        <dbReference type="EMBL" id="RSK49940.1"/>
    </source>
</evidence>
<dbReference type="EMBL" id="RWIT01000002">
    <property type="protein sequence ID" value="RSK49940.1"/>
    <property type="molecule type" value="Genomic_DNA"/>
</dbReference>
<evidence type="ECO:0000313" key="3">
    <source>
        <dbReference type="Proteomes" id="UP000273500"/>
    </source>
</evidence>
<keyword evidence="3" id="KW-1185">Reference proteome</keyword>
<feature type="transmembrane region" description="Helical" evidence="1">
    <location>
        <begin position="82"/>
        <end position="103"/>
    </location>
</feature>
<keyword evidence="1" id="KW-1133">Transmembrane helix</keyword>
<keyword evidence="1" id="KW-0472">Membrane</keyword>
<evidence type="ECO:0000256" key="1">
    <source>
        <dbReference type="SAM" id="Phobius"/>
    </source>
</evidence>
<feature type="transmembrane region" description="Helical" evidence="1">
    <location>
        <begin position="141"/>
        <end position="161"/>
    </location>
</feature>
<dbReference type="RefSeq" id="WP_125418510.1">
    <property type="nucleotide sequence ID" value="NZ_RWIT01000002.1"/>
</dbReference>